<organism evidence="15 16">
    <name type="scientific">Tenebrionibacter intestinalis</name>
    <dbReference type="NCBI Taxonomy" id="2799638"/>
    <lineage>
        <taxon>Bacteria</taxon>
        <taxon>Pseudomonadati</taxon>
        <taxon>Pseudomonadota</taxon>
        <taxon>Gammaproteobacteria</taxon>
        <taxon>Enterobacterales</taxon>
        <taxon>Enterobacteriaceae</taxon>
        <taxon>Tenebrionibacter/Tenebrionicola group</taxon>
        <taxon>Tenebrionibacter</taxon>
    </lineage>
</organism>
<dbReference type="PRINTS" id="PR01171">
    <property type="entry name" value="BCTLIPOCALIN"/>
</dbReference>
<protein>
    <recommendedName>
        <fullName evidence="11 12">Outer membrane lipoprotein Blc</fullName>
    </recommendedName>
</protein>
<dbReference type="Proteomes" id="UP000659047">
    <property type="component" value="Unassembled WGS sequence"/>
</dbReference>
<evidence type="ECO:0000259" key="14">
    <source>
        <dbReference type="Pfam" id="PF08212"/>
    </source>
</evidence>
<evidence type="ECO:0000256" key="12">
    <source>
        <dbReference type="PIRNR" id="PIRNR036893"/>
    </source>
</evidence>
<dbReference type="RefSeq" id="WP_238714213.1">
    <property type="nucleotide sequence ID" value="NZ_JAEPBH010000029.1"/>
</dbReference>
<keyword evidence="4 12" id="KW-0732">Signal</keyword>
<evidence type="ECO:0000256" key="9">
    <source>
        <dbReference type="ARBA" id="ARBA00023288"/>
    </source>
</evidence>
<dbReference type="PROSITE" id="PS00213">
    <property type="entry name" value="LIPOCALIN"/>
    <property type="match status" value="1"/>
</dbReference>
<dbReference type="InterPro" id="IPR000566">
    <property type="entry name" value="Lipocln_cytosolic_FA-bd_dom"/>
</dbReference>
<feature type="signal peptide" evidence="12">
    <location>
        <begin position="1"/>
        <end position="22"/>
    </location>
</feature>
<feature type="chain" id="PRO_5035498711" description="Outer membrane lipoprotein Blc" evidence="12">
    <location>
        <begin position="23"/>
        <end position="180"/>
    </location>
</feature>
<evidence type="ECO:0000313" key="15">
    <source>
        <dbReference type="EMBL" id="MBK4716001.1"/>
    </source>
</evidence>
<accession>A0A8K0V597</accession>
<keyword evidence="9 12" id="KW-0449">Lipoprotein</keyword>
<comment type="subunit">
    <text evidence="3 12">Homodimer.</text>
</comment>
<dbReference type="InterPro" id="IPR022272">
    <property type="entry name" value="Lipocalin_CS"/>
</dbReference>
<dbReference type="PROSITE" id="PS51257">
    <property type="entry name" value="PROKAR_LIPOPROTEIN"/>
    <property type="match status" value="1"/>
</dbReference>
<dbReference type="GO" id="GO:0009279">
    <property type="term" value="C:cell outer membrane"/>
    <property type="evidence" value="ECO:0007669"/>
    <property type="project" value="UniProtKB-SubCell"/>
</dbReference>
<name>A0A8K0V597_9ENTR</name>
<proteinExistence type="inferred from homology"/>
<evidence type="ECO:0000313" key="16">
    <source>
        <dbReference type="Proteomes" id="UP000659047"/>
    </source>
</evidence>
<evidence type="ECO:0000256" key="8">
    <source>
        <dbReference type="ARBA" id="ARBA00023237"/>
    </source>
</evidence>
<dbReference type="FunFam" id="2.40.128.20:FF:000002">
    <property type="entry name" value="Outer membrane lipoprotein Blc"/>
    <property type="match status" value="1"/>
</dbReference>
<dbReference type="PANTHER" id="PTHR10612">
    <property type="entry name" value="APOLIPOPROTEIN D"/>
    <property type="match status" value="1"/>
</dbReference>
<dbReference type="InterPro" id="IPR012674">
    <property type="entry name" value="Calycin"/>
</dbReference>
<evidence type="ECO:0000256" key="7">
    <source>
        <dbReference type="ARBA" id="ARBA00023139"/>
    </source>
</evidence>
<evidence type="ECO:0000256" key="1">
    <source>
        <dbReference type="ARBA" id="ARBA00004459"/>
    </source>
</evidence>
<comment type="similarity">
    <text evidence="2 12">Belongs to the calycin superfamily. Lipocalin family.</text>
</comment>
<dbReference type="InterPro" id="IPR002446">
    <property type="entry name" value="Lipocalin_bac"/>
</dbReference>
<dbReference type="Gene3D" id="2.40.128.20">
    <property type="match status" value="1"/>
</dbReference>
<sequence length="180" mass="20607">MRLWPLAAVAAACLLVACRTPTAPKNVSVVKNFNVKRYLGTWYEIARLDNRFEKNLEQVTATYSLKEDGDIRVLNRGYDPARQRWKESEGTARFTGSTRHAALKVSFFGPFWGGYNVIALDKHYQHALVCGPNRSWLWILSRSPRLDAQTRNALVQQAQRQGFDVSQLRWIKQPPSASER</sequence>
<dbReference type="NCBIfam" id="NF007786">
    <property type="entry name" value="PRK10477.1"/>
    <property type="match status" value="1"/>
</dbReference>
<evidence type="ECO:0000256" key="3">
    <source>
        <dbReference type="ARBA" id="ARBA00011738"/>
    </source>
</evidence>
<keyword evidence="7 13" id="KW-0564">Palmitate</keyword>
<comment type="function">
    <text evidence="10 12">Involved in the storage or transport of lipids necessary for membrane maintenance under stressful conditions. Displays a binding preference for lysophospholipids.</text>
</comment>
<feature type="domain" description="Lipocalin/cytosolic fatty-acid binding" evidence="14">
    <location>
        <begin position="34"/>
        <end position="173"/>
    </location>
</feature>
<dbReference type="GO" id="GO:0008289">
    <property type="term" value="F:lipid binding"/>
    <property type="evidence" value="ECO:0007669"/>
    <property type="project" value="UniProtKB-UniRule"/>
</dbReference>
<dbReference type="Pfam" id="PF08212">
    <property type="entry name" value="Lipocalin_2"/>
    <property type="match status" value="1"/>
</dbReference>
<comment type="subcellular location">
    <subcellularLocation>
        <location evidence="1">Cell outer membrane</location>
        <topology evidence="1">Lipid-anchor</topology>
    </subcellularLocation>
</comment>
<evidence type="ECO:0000256" key="5">
    <source>
        <dbReference type="ARBA" id="ARBA00023121"/>
    </source>
</evidence>
<keyword evidence="16" id="KW-1185">Reference proteome</keyword>
<evidence type="ECO:0000256" key="4">
    <source>
        <dbReference type="ARBA" id="ARBA00022729"/>
    </source>
</evidence>
<dbReference type="GO" id="GO:0006950">
    <property type="term" value="P:response to stress"/>
    <property type="evidence" value="ECO:0007669"/>
    <property type="project" value="UniProtKB-ARBA"/>
</dbReference>
<dbReference type="SUPFAM" id="SSF50814">
    <property type="entry name" value="Lipocalins"/>
    <property type="match status" value="1"/>
</dbReference>
<gene>
    <name evidence="15" type="primary">blc</name>
    <name evidence="15" type="ORF">JJB97_11840</name>
</gene>
<comment type="caution">
    <text evidence="15">The sequence shown here is derived from an EMBL/GenBank/DDBJ whole genome shotgun (WGS) entry which is preliminary data.</text>
</comment>
<evidence type="ECO:0000256" key="13">
    <source>
        <dbReference type="PIRSR" id="PIRSR036893-52"/>
    </source>
</evidence>
<dbReference type="PIRSF" id="PIRSF036893">
    <property type="entry name" value="Lipocalin_ApoD"/>
    <property type="match status" value="1"/>
</dbReference>
<reference evidence="15" key="1">
    <citation type="submission" date="2021-01" db="EMBL/GenBank/DDBJ databases">
        <title>Intestinitalea alba gen. nov., sp. nov., a novel genus of the family Enterobacteriaceae, isolated from the gut of the plastic-eating mealworm Tenebrio molitor L.</title>
        <authorList>
            <person name="Yang Y."/>
        </authorList>
    </citation>
    <scope>NUCLEOTIDE SEQUENCE</scope>
    <source>
        <strain evidence="15">BIT-L3</strain>
    </source>
</reference>
<evidence type="ECO:0000256" key="2">
    <source>
        <dbReference type="ARBA" id="ARBA00006889"/>
    </source>
</evidence>
<evidence type="ECO:0000256" key="10">
    <source>
        <dbReference type="ARBA" id="ARBA00057024"/>
    </source>
</evidence>
<dbReference type="InterPro" id="IPR047202">
    <property type="entry name" value="Lipocalin_Blc-like_dom"/>
</dbReference>
<keyword evidence="6 12" id="KW-0472">Membrane</keyword>
<keyword evidence="5 12" id="KW-0446">Lipid-binding</keyword>
<dbReference type="AlphaFoldDB" id="A0A8K0V597"/>
<dbReference type="InterPro" id="IPR022271">
    <property type="entry name" value="Lipocalin_ApoD"/>
</dbReference>
<feature type="lipid moiety-binding region" description="S-diacylglycerol cysteine" evidence="13">
    <location>
        <position position="18"/>
    </location>
</feature>
<feature type="lipid moiety-binding region" description="N-palmitoyl cysteine" evidence="13">
    <location>
        <position position="18"/>
    </location>
</feature>
<dbReference type="PANTHER" id="PTHR10612:SF34">
    <property type="entry name" value="APOLIPOPROTEIN D"/>
    <property type="match status" value="1"/>
</dbReference>
<evidence type="ECO:0000256" key="11">
    <source>
        <dbReference type="ARBA" id="ARBA00071217"/>
    </source>
</evidence>
<keyword evidence="8 12" id="KW-0998">Cell outer membrane</keyword>
<dbReference type="EMBL" id="JAEPBH010000029">
    <property type="protein sequence ID" value="MBK4716001.1"/>
    <property type="molecule type" value="Genomic_DNA"/>
</dbReference>
<evidence type="ECO:0000256" key="6">
    <source>
        <dbReference type="ARBA" id="ARBA00023136"/>
    </source>
</evidence>
<dbReference type="CDD" id="cd19438">
    <property type="entry name" value="lipocalin_Blc-like"/>
    <property type="match status" value="1"/>
</dbReference>